<protein>
    <recommendedName>
        <fullName evidence="9">Sodium/calcium exchanger membrane region domain-containing protein</fullName>
    </recommendedName>
</protein>
<evidence type="ECO:0000259" key="9">
    <source>
        <dbReference type="Pfam" id="PF01699"/>
    </source>
</evidence>
<feature type="non-terminal residue" evidence="10">
    <location>
        <position position="1"/>
    </location>
</feature>
<dbReference type="InterPro" id="IPR004713">
    <property type="entry name" value="CaH_exchang"/>
</dbReference>
<feature type="transmembrane region" description="Helical" evidence="8">
    <location>
        <begin position="72"/>
        <end position="94"/>
    </location>
</feature>
<keyword evidence="4 8" id="KW-0812">Transmembrane</keyword>
<dbReference type="GO" id="GO:0006874">
    <property type="term" value="P:intracellular calcium ion homeostasis"/>
    <property type="evidence" value="ECO:0007669"/>
    <property type="project" value="TreeGrafter"/>
</dbReference>
<keyword evidence="5 8" id="KW-1133">Transmembrane helix</keyword>
<proteinExistence type="predicted"/>
<reference evidence="10 11" key="1">
    <citation type="journal article" date="2013" name="BMC Genomics">
        <title>The miniature genome of a carnivorous plant Genlisea aurea contains a low number of genes and short non-coding sequences.</title>
        <authorList>
            <person name="Leushkin E.V."/>
            <person name="Sutormin R.A."/>
            <person name="Nabieva E.R."/>
            <person name="Penin A.A."/>
            <person name="Kondrashov A.S."/>
            <person name="Logacheva M.D."/>
        </authorList>
    </citation>
    <scope>NUCLEOTIDE SEQUENCE [LARGE SCALE GENOMIC DNA]</scope>
</reference>
<sequence length="138" mass="15277">KSYSSKFFRSIYVVLLKAKINFLLPFGPLAILLHYATSNYGWVFFFSLLGITPLAERLGYATEQLSCYTGSIVGGLLNATFGNATEMIISMYALKNGMFRVVQQSLLGSILSNMLLVLGCAFFCGGIVHHRKVQSFNK</sequence>
<dbReference type="InterPro" id="IPR004837">
    <property type="entry name" value="NaCa_Exmemb"/>
</dbReference>
<evidence type="ECO:0000256" key="8">
    <source>
        <dbReference type="SAM" id="Phobius"/>
    </source>
</evidence>
<dbReference type="EMBL" id="AUSU01008982">
    <property type="protein sequence ID" value="EPS58692.1"/>
    <property type="molecule type" value="Genomic_DNA"/>
</dbReference>
<comment type="caution">
    <text evidence="10">The sequence shown here is derived from an EMBL/GenBank/DDBJ whole genome shotgun (WGS) entry which is preliminary data.</text>
</comment>
<evidence type="ECO:0000256" key="4">
    <source>
        <dbReference type="ARBA" id="ARBA00022692"/>
    </source>
</evidence>
<keyword evidence="11" id="KW-1185">Reference proteome</keyword>
<feature type="transmembrane region" description="Helical" evidence="8">
    <location>
        <begin position="42"/>
        <end position="60"/>
    </location>
</feature>
<dbReference type="PANTHER" id="PTHR31503">
    <property type="entry name" value="VACUOLAR CALCIUM ION TRANSPORTER"/>
    <property type="match status" value="1"/>
</dbReference>
<feature type="transmembrane region" description="Helical" evidence="8">
    <location>
        <begin position="106"/>
        <end position="128"/>
    </location>
</feature>
<organism evidence="10 11">
    <name type="scientific">Genlisea aurea</name>
    <dbReference type="NCBI Taxonomy" id="192259"/>
    <lineage>
        <taxon>Eukaryota</taxon>
        <taxon>Viridiplantae</taxon>
        <taxon>Streptophyta</taxon>
        <taxon>Embryophyta</taxon>
        <taxon>Tracheophyta</taxon>
        <taxon>Spermatophyta</taxon>
        <taxon>Magnoliopsida</taxon>
        <taxon>eudicotyledons</taxon>
        <taxon>Gunneridae</taxon>
        <taxon>Pentapetalae</taxon>
        <taxon>asterids</taxon>
        <taxon>lamiids</taxon>
        <taxon>Lamiales</taxon>
        <taxon>Lentibulariaceae</taxon>
        <taxon>Genlisea</taxon>
    </lineage>
</organism>
<keyword evidence="7 8" id="KW-0472">Membrane</keyword>
<dbReference type="GO" id="GO:0015369">
    <property type="term" value="F:calcium:proton antiporter activity"/>
    <property type="evidence" value="ECO:0007669"/>
    <property type="project" value="TreeGrafter"/>
</dbReference>
<dbReference type="PANTHER" id="PTHR31503:SF22">
    <property type="entry name" value="VACUOLAR CALCIUM ION TRANSPORTER"/>
    <property type="match status" value="1"/>
</dbReference>
<dbReference type="GO" id="GO:0012505">
    <property type="term" value="C:endomembrane system"/>
    <property type="evidence" value="ECO:0007669"/>
    <property type="project" value="UniProtKB-SubCell"/>
</dbReference>
<evidence type="ECO:0000313" key="11">
    <source>
        <dbReference type="Proteomes" id="UP000015453"/>
    </source>
</evidence>
<dbReference type="AlphaFoldDB" id="S8DH32"/>
<keyword evidence="2" id="KW-0813">Transport</keyword>
<keyword evidence="6" id="KW-0406">Ion transport</keyword>
<dbReference type="GO" id="GO:0009705">
    <property type="term" value="C:plant-type vacuole membrane"/>
    <property type="evidence" value="ECO:0007669"/>
    <property type="project" value="TreeGrafter"/>
</dbReference>
<accession>S8DH32</accession>
<keyword evidence="3" id="KW-0050">Antiport</keyword>
<dbReference type="Proteomes" id="UP000015453">
    <property type="component" value="Unassembled WGS sequence"/>
</dbReference>
<dbReference type="Gene3D" id="1.20.1420.30">
    <property type="entry name" value="NCX, central ion-binding region"/>
    <property type="match status" value="1"/>
</dbReference>
<comment type="subcellular location">
    <subcellularLocation>
        <location evidence="1">Endomembrane system</location>
        <topology evidence="1">Multi-pass membrane protein</topology>
    </subcellularLocation>
</comment>
<dbReference type="InterPro" id="IPR044880">
    <property type="entry name" value="NCX_ion-bd_dom_sf"/>
</dbReference>
<evidence type="ECO:0000256" key="3">
    <source>
        <dbReference type="ARBA" id="ARBA00022449"/>
    </source>
</evidence>
<gene>
    <name evidence="10" type="ORF">M569_16120</name>
</gene>
<dbReference type="OrthoDB" id="1699231at2759"/>
<evidence type="ECO:0000313" key="10">
    <source>
        <dbReference type="EMBL" id="EPS58692.1"/>
    </source>
</evidence>
<feature type="non-terminal residue" evidence="10">
    <location>
        <position position="138"/>
    </location>
</feature>
<evidence type="ECO:0000256" key="2">
    <source>
        <dbReference type="ARBA" id="ARBA00022448"/>
    </source>
</evidence>
<dbReference type="Pfam" id="PF01699">
    <property type="entry name" value="Na_Ca_ex"/>
    <property type="match status" value="1"/>
</dbReference>
<evidence type="ECO:0000256" key="5">
    <source>
        <dbReference type="ARBA" id="ARBA00022989"/>
    </source>
</evidence>
<name>S8DH32_9LAMI</name>
<evidence type="ECO:0000256" key="6">
    <source>
        <dbReference type="ARBA" id="ARBA00023065"/>
    </source>
</evidence>
<evidence type="ECO:0000256" key="7">
    <source>
        <dbReference type="ARBA" id="ARBA00023136"/>
    </source>
</evidence>
<feature type="domain" description="Sodium/calcium exchanger membrane region" evidence="9">
    <location>
        <begin position="42"/>
        <end position="136"/>
    </location>
</feature>
<evidence type="ECO:0000256" key="1">
    <source>
        <dbReference type="ARBA" id="ARBA00004127"/>
    </source>
</evidence>
<feature type="transmembrane region" description="Helical" evidence="8">
    <location>
        <begin position="12"/>
        <end position="36"/>
    </location>
</feature>